<dbReference type="SMART" id="SM00479">
    <property type="entry name" value="EXOIII"/>
    <property type="match status" value="1"/>
</dbReference>
<dbReference type="GO" id="GO:0008408">
    <property type="term" value="F:3'-5' exonuclease activity"/>
    <property type="evidence" value="ECO:0007669"/>
    <property type="project" value="TreeGrafter"/>
</dbReference>
<dbReference type="InterPro" id="IPR012337">
    <property type="entry name" value="RNaseH-like_sf"/>
</dbReference>
<dbReference type="InterPro" id="IPR013520">
    <property type="entry name" value="Ribonucl_H"/>
</dbReference>
<dbReference type="EMBL" id="FMCU01000028">
    <property type="protein sequence ID" value="SCF48759.1"/>
    <property type="molecule type" value="Genomic_DNA"/>
</dbReference>
<proteinExistence type="predicted"/>
<protein>
    <submittedName>
        <fullName evidence="2">DNA polymerase-3 subunit epsilon</fullName>
    </submittedName>
</protein>
<dbReference type="PANTHER" id="PTHR30231">
    <property type="entry name" value="DNA POLYMERASE III SUBUNIT EPSILON"/>
    <property type="match status" value="1"/>
</dbReference>
<dbReference type="GO" id="GO:0005829">
    <property type="term" value="C:cytosol"/>
    <property type="evidence" value="ECO:0007669"/>
    <property type="project" value="TreeGrafter"/>
</dbReference>
<dbReference type="SUPFAM" id="SSF53098">
    <property type="entry name" value="Ribonuclease H-like"/>
    <property type="match status" value="1"/>
</dbReference>
<dbReference type="CDD" id="cd06127">
    <property type="entry name" value="DEDDh"/>
    <property type="match status" value="1"/>
</dbReference>
<feature type="domain" description="Exonuclease" evidence="1">
    <location>
        <begin position="21"/>
        <end position="192"/>
    </location>
</feature>
<dbReference type="Pfam" id="PF00929">
    <property type="entry name" value="RNase_T"/>
    <property type="match status" value="1"/>
</dbReference>
<organism evidence="2 3">
    <name type="scientific">Micromonospora matsumotoense</name>
    <dbReference type="NCBI Taxonomy" id="121616"/>
    <lineage>
        <taxon>Bacteria</taxon>
        <taxon>Bacillati</taxon>
        <taxon>Actinomycetota</taxon>
        <taxon>Actinomycetes</taxon>
        <taxon>Micromonosporales</taxon>
        <taxon>Micromonosporaceae</taxon>
        <taxon>Micromonospora</taxon>
    </lineage>
</organism>
<keyword evidence="3" id="KW-1185">Reference proteome</keyword>
<dbReference type="PANTHER" id="PTHR30231:SF41">
    <property type="entry name" value="DNA POLYMERASE III SUBUNIT EPSILON"/>
    <property type="match status" value="1"/>
</dbReference>
<accession>A0A1C5AU71</accession>
<dbReference type="Proteomes" id="UP000198797">
    <property type="component" value="Unassembled WGS sequence"/>
</dbReference>
<gene>
    <name evidence="2" type="ORF">GA0070216_12844</name>
</gene>
<evidence type="ECO:0000313" key="3">
    <source>
        <dbReference type="Proteomes" id="UP000198797"/>
    </source>
</evidence>
<dbReference type="STRING" id="121616.GA0070216_12844"/>
<dbReference type="Gene3D" id="3.30.420.10">
    <property type="entry name" value="Ribonuclease H-like superfamily/Ribonuclease H"/>
    <property type="match status" value="1"/>
</dbReference>
<name>A0A1C5AU71_9ACTN</name>
<dbReference type="GO" id="GO:0003676">
    <property type="term" value="F:nucleic acid binding"/>
    <property type="evidence" value="ECO:0007669"/>
    <property type="project" value="InterPro"/>
</dbReference>
<sequence>MTNATYGKLTQMASQLWHDTPIVALDLEGSGAQDRDVEAILEVAAVPLVHGQLDLDQAFTSLVNPGRSIPQRPWISPGLTDAALAKAPAMEQFAPRLAELIDGRWLLGHNINVDWRLLSRRVPTLRPAGLLDTLALARTMDFPDRSLSALVERLQLRETMQAAAGSSHPHRAYWDTVATAYLLPKLVYRLWPTKPPTFDSLRLAAEVALPSSADQPGLFG</sequence>
<evidence type="ECO:0000259" key="1">
    <source>
        <dbReference type="SMART" id="SM00479"/>
    </source>
</evidence>
<dbReference type="AlphaFoldDB" id="A0A1C5AU71"/>
<dbReference type="GO" id="GO:0045004">
    <property type="term" value="P:DNA replication proofreading"/>
    <property type="evidence" value="ECO:0007669"/>
    <property type="project" value="TreeGrafter"/>
</dbReference>
<evidence type="ECO:0000313" key="2">
    <source>
        <dbReference type="EMBL" id="SCF48759.1"/>
    </source>
</evidence>
<dbReference type="InterPro" id="IPR036397">
    <property type="entry name" value="RNaseH_sf"/>
</dbReference>
<reference evidence="3" key="1">
    <citation type="submission" date="2016-06" db="EMBL/GenBank/DDBJ databases">
        <authorList>
            <person name="Varghese N."/>
            <person name="Submissions Spin"/>
        </authorList>
    </citation>
    <scope>NUCLEOTIDE SEQUENCE [LARGE SCALE GENOMIC DNA]</scope>
    <source>
        <strain evidence="3">DSM 44100</strain>
    </source>
</reference>